<dbReference type="SMART" id="SM00089">
    <property type="entry name" value="PKD"/>
    <property type="match status" value="5"/>
</dbReference>
<dbReference type="InterPro" id="IPR038081">
    <property type="entry name" value="CalX-like_sf"/>
</dbReference>
<gene>
    <name evidence="3" type="ordered locus">Fluta_2899</name>
</gene>
<protein>
    <submittedName>
        <fullName evidence="3">PKD domain containing protein</fullName>
    </submittedName>
</protein>
<reference evidence="4" key="2">
    <citation type="submission" date="2011-02" db="EMBL/GenBank/DDBJ databases">
        <title>The complete genome of Fluviicola taffensis DSM 16823.</title>
        <authorList>
            <consortium name="US DOE Joint Genome Institute (JGI-PGF)"/>
            <person name="Lucas S."/>
            <person name="Copeland A."/>
            <person name="Lapidus A."/>
            <person name="Bruce D."/>
            <person name="Goodwin L."/>
            <person name="Pitluck S."/>
            <person name="Kyrpides N."/>
            <person name="Mavromatis K."/>
            <person name="Ivanova N."/>
            <person name="Mikhailova N."/>
            <person name="Pagani I."/>
            <person name="Chertkov O."/>
            <person name="Detter J.C."/>
            <person name="Han C."/>
            <person name="Tapia R."/>
            <person name="Land M."/>
            <person name="Hauser L."/>
            <person name="Markowitz V."/>
            <person name="Cheng J.-F."/>
            <person name="Hugenholtz P."/>
            <person name="Woyke T."/>
            <person name="Wu D."/>
            <person name="Tindall B."/>
            <person name="Pomrenke H.G."/>
            <person name="Brambilla E."/>
            <person name="Klenk H.-P."/>
            <person name="Eisen J.A."/>
        </authorList>
    </citation>
    <scope>NUCLEOTIDE SEQUENCE [LARGE SCALE GENOMIC DNA]</scope>
    <source>
        <strain evidence="4">DSM 16823 / RW262 / RW262</strain>
    </source>
</reference>
<evidence type="ECO:0000256" key="1">
    <source>
        <dbReference type="SAM" id="SignalP"/>
    </source>
</evidence>
<sequence precursor="true">MKRATTFRLSCNSLLLLLFMTSFSKTTFAQITLSQTTAANYVANICGPGITFSNVTLTGDAGAIAQFLGGNSGGLGASMNSGVVMSTGYVNAANALQGANGAQVSSDNNGGAIAALNTIAGAATNDGIILEFDFVPITGNINVNYVFGSEEYNEYVNSGYNDAFAFFISGPGIVGTPNIAVIGAVPVTIDNINNGTNAGSYRNNQVLNNNNIMDGYTVQLTASRAVIACETYHIQLMIADGGDQVYDSWVFIQENGLFAVGNPPVSSVTSSGAGPGIFPEGCSNNTMTFNIPTALATPYSFNVTWTGTSTSGADYSALPTTITIPAGQTSVTIPVNVILDGIAEGSETLICTYPATVCAAGVAIVNIVDANPLTVTASPDVNICTTGSSVPLSATSTGGTGTVTYTWSPGGATGTPVNVSPTATTTYTVTATDQCANIVTDQVIVTYSALTTPTVTPTAESCANYNNGSVVINNPVGFGPYTVSISGPTTGSVVEANTAAATANFTNLPDGNYNYIVTGANGCTLSGTFSIAVGPPCCSVTAVNTNILCNGSPTGTATATPVGLAPYTYSWTGGGQTSQTATGLAAGPYTVTMTDNSGCVATANVTVTQPTVLSGTIAAVNVSCNAACNGTITVTAAGGTPGYQYSLNGGAFQASNAFTGLCNGTYAVTIRDANNCTVIINQNITQPAVLNLTQASISPANCGGTGSVTVTPSGGTAPYTYTIDGGASQASPTFSGLAPGTDTVVVTDNRGCTRNLIITIVATSAPVASILNQTNVSCFGGVNGSVIIGLAGGSSPFTYSIGGPFQASNTFTNITAGTYTATVTDANSCSGTVSFTITTPPQLTFTSTATAASCNGVCDGQIQVNATGGTAPYQYSSNNGITYVLANPLTGLCAGTTSVVVKDANGCLTNSDIIITQPAPVSGTFVNTNPICNGVCDGTITVTPSGGTPTYQYSLNGGALQAGNTITGGCGGNNTIMIQDSHGCQFTSVQVLIDPPGFGIDTTVVIESNCGFNNGSINVVANGTNGPFSYTMTGAPAQPQPTGVYTNLFAGAYEITAVDQLGCSESVFFGINDVEMDGITLFQTDANCFGVADGTIEVQNVSGAIPITYELDNNPPTQSSGFFPNIPFGSHIVTIYDGGFCVFTIPFNVAEPTEIQFDTDLTNISCNAGSTGEIEFINVSGGTGAHQFSIDGGTTYQSSPIFTGLPAGTYPLDVMDANGCTVSGSVTLIQAPALTIASTVFDLTCFGDASGGIQIGSTGGTGAYQYSILGGAVGSFSPIESFFGLSAGTYNLVTQDAAGCQITGTAIVNQPAQLTATYTATNATCFGVCDGEIAVNASGGTTPYLYSPDNGLNYFVATTLENLCAGNIDIQVKDDNDCFITAVQVITQPTIVTVNAVPTDATCSLANGQIALTGAGGTGAYTYSIGNPTAGPYTATSTYTGLLANVYNVFVHDANNCEATTTVSIANFASPIIIGSAVTNVSCNAACDGELQVTVSGGTGTISYSIGTPQAAPLITGICAGNYTLTITDQNGCTDTEPIVVTEPAVLTATVTPTALTCFNNNTGEITFVASGGTIPYSYSTNNGVSFFNQTNVQFLSAGTYNTVVRDANGCLVNTAVIVTEPALLTIQNITTNNASCHGVCDGDATATITGGTIPYSFAWSDGTTGTSANGLCAATYDVTVTDDNGCSAIEIFNITEPPLLVITSTSATDALCNGDCNGTATINSPLATAFSIDNGATFQPSNVFNGLCAGTYQIQVQDAAGCTQNGAVTLGEPQVLVQGLIPEDGLLICYNGNGTISANATGGTAPYYFVWNTGDTTQFLNVNLTSPATFNCTVIDQNGCASNVQSATVNIRPLFTASVTTPLNVCPGDSVTFTASGTGGLPGIGYPYFYQWLSNPSLALIEVGETYTFVPAHNDTVVLVGRDECNTYDTLIAIVNVYTLPNALFTVDPAVGCAPLQATFTFPSTATGIASVTWDFGDGSTGTGTPGISHDYTEVGCYDVSVEITTVDGCIVDTTMQNFVCVVPDPIANFNWSPIPPSTINSTVHFTDNSVNAVTYDWDFGTFGTSTLENPIVNYGDIEAGSYQVCLTVTSPEGCQDSICKPIVFIEEFLVYVPNTFTPDGDEFNNVFRPIVPDGMDLDDYTFTIFNRWGEVLFESHDVNFGWDGTYNGTQVKEGTYIWTIVARGATDKKARKFEGHVNMLK</sequence>
<name>F2IIF2_FLUTR</name>
<dbReference type="Pfam" id="PF00801">
    <property type="entry name" value="PKD"/>
    <property type="match status" value="1"/>
</dbReference>
<dbReference type="InterPro" id="IPR013783">
    <property type="entry name" value="Ig-like_fold"/>
</dbReference>
<dbReference type="Pfam" id="PF13573">
    <property type="entry name" value="SprB"/>
    <property type="match status" value="14"/>
</dbReference>
<evidence type="ECO:0000313" key="4">
    <source>
        <dbReference type="Proteomes" id="UP000007463"/>
    </source>
</evidence>
<feature type="domain" description="PKD" evidence="2">
    <location>
        <begin position="2027"/>
        <end position="2095"/>
    </location>
</feature>
<evidence type="ECO:0000259" key="2">
    <source>
        <dbReference type="PROSITE" id="PS50093"/>
    </source>
</evidence>
<dbReference type="InterPro" id="IPR000601">
    <property type="entry name" value="PKD_dom"/>
</dbReference>
<keyword evidence="1" id="KW-0732">Signal</keyword>
<dbReference type="Proteomes" id="UP000007463">
    <property type="component" value="Chromosome"/>
</dbReference>
<dbReference type="NCBIfam" id="NF038133">
    <property type="entry name" value="choice_anch_L"/>
    <property type="match status" value="1"/>
</dbReference>
<dbReference type="Gene3D" id="2.60.40.740">
    <property type="match status" value="3"/>
</dbReference>
<dbReference type="InterPro" id="IPR026341">
    <property type="entry name" value="T9SS_type_B"/>
</dbReference>
<dbReference type="InterPro" id="IPR049804">
    <property type="entry name" value="Choice_anch_L"/>
</dbReference>
<dbReference type="STRING" id="755732.Fluta_2899"/>
<organism evidence="3 4">
    <name type="scientific">Fluviicola taffensis (strain DSM 16823 / NCIMB 13979 / RW262)</name>
    <dbReference type="NCBI Taxonomy" id="755732"/>
    <lineage>
        <taxon>Bacteria</taxon>
        <taxon>Pseudomonadati</taxon>
        <taxon>Bacteroidota</taxon>
        <taxon>Flavobacteriia</taxon>
        <taxon>Flavobacteriales</taxon>
        <taxon>Crocinitomicaceae</taxon>
        <taxon>Fluviicola</taxon>
    </lineage>
</organism>
<dbReference type="HOGENOM" id="CLU_231180_0_0_10"/>
<dbReference type="Pfam" id="PF18911">
    <property type="entry name" value="PKD_4"/>
    <property type="match status" value="1"/>
</dbReference>
<dbReference type="SUPFAM" id="SSF49299">
    <property type="entry name" value="PKD domain"/>
    <property type="match status" value="2"/>
</dbReference>
<accession>F2IIF2</accession>
<keyword evidence="4" id="KW-1185">Reference proteome</keyword>
<evidence type="ECO:0000313" key="3">
    <source>
        <dbReference type="EMBL" id="AEA44878.1"/>
    </source>
</evidence>
<proteinExistence type="predicted"/>
<dbReference type="Pfam" id="PF13585">
    <property type="entry name" value="CHU_C"/>
    <property type="match status" value="1"/>
</dbReference>
<dbReference type="InterPro" id="IPR022409">
    <property type="entry name" value="PKD/Chitinase_dom"/>
</dbReference>
<reference evidence="3 4" key="1">
    <citation type="journal article" date="2011" name="Stand. Genomic Sci.">
        <title>Complete genome sequence of the gliding freshwater bacterium Fluviicola taffensis type strain (RW262).</title>
        <authorList>
            <person name="Woyke T."/>
            <person name="Chertkov O."/>
            <person name="Lapidus A."/>
            <person name="Nolan M."/>
            <person name="Lucas S."/>
            <person name="Del Rio T.G."/>
            <person name="Tice H."/>
            <person name="Cheng J.F."/>
            <person name="Tapia R."/>
            <person name="Han C."/>
            <person name="Goodwin L."/>
            <person name="Pitluck S."/>
            <person name="Liolios K."/>
            <person name="Pagani I."/>
            <person name="Ivanova N."/>
            <person name="Huntemann M."/>
            <person name="Mavromatis K."/>
            <person name="Mikhailova N."/>
            <person name="Pati A."/>
            <person name="Chen A."/>
            <person name="Palaniappan K."/>
            <person name="Land M."/>
            <person name="Hauser L."/>
            <person name="Brambilla E.M."/>
            <person name="Rohde M."/>
            <person name="Mwirichia R."/>
            <person name="Sikorski J."/>
            <person name="Tindall B.J."/>
            <person name="Goker M."/>
            <person name="Bristow J."/>
            <person name="Eisen J.A."/>
            <person name="Markowitz V."/>
            <person name="Hugenholtz P."/>
            <person name="Klenk H.P."/>
            <person name="Kyrpides N.C."/>
        </authorList>
    </citation>
    <scope>NUCLEOTIDE SEQUENCE [LARGE SCALE GENOMIC DNA]</scope>
    <source>
        <strain evidence="4">DSM 16823 / RW262 / RW262</strain>
    </source>
</reference>
<dbReference type="EMBL" id="CP002542">
    <property type="protein sequence ID" value="AEA44878.1"/>
    <property type="molecule type" value="Genomic_DNA"/>
</dbReference>
<feature type="chain" id="PRO_5003278448" evidence="1">
    <location>
        <begin position="30"/>
        <end position="2203"/>
    </location>
</feature>
<dbReference type="CDD" id="cd00146">
    <property type="entry name" value="PKD"/>
    <property type="match status" value="2"/>
</dbReference>
<feature type="domain" description="PKD" evidence="2">
    <location>
        <begin position="1942"/>
        <end position="2021"/>
    </location>
</feature>
<dbReference type="Gene3D" id="2.60.40.10">
    <property type="entry name" value="Immunoglobulins"/>
    <property type="match status" value="3"/>
</dbReference>
<dbReference type="SUPFAM" id="SSF141072">
    <property type="entry name" value="CalX-like"/>
    <property type="match status" value="1"/>
</dbReference>
<dbReference type="NCBIfam" id="TIGR04131">
    <property type="entry name" value="Bac_Flav_CTERM"/>
    <property type="match status" value="1"/>
</dbReference>
<dbReference type="RefSeq" id="WP_013687647.1">
    <property type="nucleotide sequence ID" value="NC_015321.1"/>
</dbReference>
<feature type="signal peptide" evidence="1">
    <location>
        <begin position="1"/>
        <end position="29"/>
    </location>
</feature>
<dbReference type="eggNOG" id="COG3291">
    <property type="taxonomic scope" value="Bacteria"/>
</dbReference>
<dbReference type="Gene3D" id="2.60.40.2030">
    <property type="match status" value="1"/>
</dbReference>
<dbReference type="KEGG" id="fte:Fluta_2899"/>
<dbReference type="PROSITE" id="PS50093">
    <property type="entry name" value="PKD"/>
    <property type="match status" value="2"/>
</dbReference>
<dbReference type="InterPro" id="IPR025667">
    <property type="entry name" value="SprB_repeat"/>
</dbReference>
<dbReference type="InterPro" id="IPR035986">
    <property type="entry name" value="PKD_dom_sf"/>
</dbReference>